<evidence type="ECO:0000256" key="8">
    <source>
        <dbReference type="ARBA" id="ARBA00022801"/>
    </source>
</evidence>
<evidence type="ECO:0000256" key="9">
    <source>
        <dbReference type="ARBA" id="ARBA00023004"/>
    </source>
</evidence>
<evidence type="ECO:0000256" key="12">
    <source>
        <dbReference type="SAM" id="MobiDB-lite"/>
    </source>
</evidence>
<dbReference type="InterPro" id="IPR051536">
    <property type="entry name" value="UDG_Type-4/5"/>
</dbReference>
<keyword evidence="5" id="KW-0004">4Fe-4S</keyword>
<dbReference type="SUPFAM" id="SSF52141">
    <property type="entry name" value="Uracil-DNA glycosylase-like"/>
    <property type="match status" value="1"/>
</dbReference>
<evidence type="ECO:0000256" key="7">
    <source>
        <dbReference type="ARBA" id="ARBA00022763"/>
    </source>
</evidence>
<evidence type="ECO:0000256" key="5">
    <source>
        <dbReference type="ARBA" id="ARBA00022485"/>
    </source>
</evidence>
<keyword evidence="8" id="KW-0378">Hydrolase</keyword>
<gene>
    <name evidence="14" type="ORF">GCM10011505_42800</name>
</gene>
<dbReference type="SMART" id="SM00987">
    <property type="entry name" value="UreE_C"/>
    <property type="match status" value="1"/>
</dbReference>
<feature type="compositionally biased region" description="Low complexity" evidence="12">
    <location>
        <begin position="64"/>
        <end position="73"/>
    </location>
</feature>
<dbReference type="Gene3D" id="3.40.470.10">
    <property type="entry name" value="Uracil-DNA glycosylase-like domain"/>
    <property type="match status" value="1"/>
</dbReference>
<feature type="region of interest" description="Disordered" evidence="12">
    <location>
        <begin position="64"/>
        <end position="96"/>
    </location>
</feature>
<evidence type="ECO:0000313" key="15">
    <source>
        <dbReference type="Proteomes" id="UP000603352"/>
    </source>
</evidence>
<comment type="catalytic activity">
    <reaction evidence="1">
        <text>Hydrolyzes single-stranded DNA or mismatched double-stranded DNA and polynucleotides, releasing free uracil.</text>
        <dbReference type="EC" id="3.2.2.27"/>
    </reaction>
</comment>
<keyword evidence="10" id="KW-0411">Iron-sulfur</keyword>
<dbReference type="NCBIfam" id="TIGR00758">
    <property type="entry name" value="UDG_fam4"/>
    <property type="match status" value="1"/>
</dbReference>
<evidence type="ECO:0000313" key="14">
    <source>
        <dbReference type="EMBL" id="GGB57345.1"/>
    </source>
</evidence>
<keyword evidence="11" id="KW-0234">DNA repair</keyword>
<evidence type="ECO:0000256" key="3">
    <source>
        <dbReference type="ARBA" id="ARBA00012030"/>
    </source>
</evidence>
<evidence type="ECO:0000259" key="13">
    <source>
        <dbReference type="SMART" id="SM00986"/>
    </source>
</evidence>
<dbReference type="RefSeq" id="WP_188581743.1">
    <property type="nucleotide sequence ID" value="NZ_BMDZ01000071.1"/>
</dbReference>
<dbReference type="EMBL" id="BMDZ01000071">
    <property type="protein sequence ID" value="GGB57345.1"/>
    <property type="molecule type" value="Genomic_DNA"/>
</dbReference>
<accession>A0ABQ1J3T0</accession>
<evidence type="ECO:0000256" key="1">
    <source>
        <dbReference type="ARBA" id="ARBA00001400"/>
    </source>
</evidence>
<keyword evidence="6" id="KW-0479">Metal-binding</keyword>
<evidence type="ECO:0000256" key="10">
    <source>
        <dbReference type="ARBA" id="ARBA00023014"/>
    </source>
</evidence>
<evidence type="ECO:0000256" key="11">
    <source>
        <dbReference type="ARBA" id="ARBA00023204"/>
    </source>
</evidence>
<dbReference type="PANTHER" id="PTHR33693:SF1">
    <property type="entry name" value="TYPE-4 URACIL-DNA GLYCOSYLASE"/>
    <property type="match status" value="1"/>
</dbReference>
<keyword evidence="9" id="KW-0408">Iron</keyword>
<dbReference type="InterPro" id="IPR005273">
    <property type="entry name" value="Ura-DNA_glyco_family4"/>
</dbReference>
<evidence type="ECO:0000256" key="2">
    <source>
        <dbReference type="ARBA" id="ARBA00006521"/>
    </source>
</evidence>
<protein>
    <recommendedName>
        <fullName evidence="4">Type-4 uracil-DNA glycosylase</fullName>
        <ecNumber evidence="3">3.2.2.27</ecNumber>
    </recommendedName>
</protein>
<name>A0ABQ1J3T0_9PROT</name>
<feature type="domain" description="Uracil-DNA glycosylase-like" evidence="13">
    <location>
        <begin position="152"/>
        <end position="304"/>
    </location>
</feature>
<dbReference type="Pfam" id="PF03167">
    <property type="entry name" value="UDG"/>
    <property type="match status" value="1"/>
</dbReference>
<evidence type="ECO:0000256" key="6">
    <source>
        <dbReference type="ARBA" id="ARBA00022723"/>
    </source>
</evidence>
<dbReference type="InterPro" id="IPR005122">
    <property type="entry name" value="Uracil-DNA_glycosylase-like"/>
</dbReference>
<comment type="similarity">
    <text evidence="2">Belongs to the uracil-DNA glycosylase (UDG) superfamily. Type 4 (UDGa) family.</text>
</comment>
<dbReference type="InterPro" id="IPR036895">
    <property type="entry name" value="Uracil-DNA_glycosylase-like_sf"/>
</dbReference>
<reference evidence="15" key="1">
    <citation type="journal article" date="2019" name="Int. J. Syst. Evol. Microbiol.">
        <title>The Global Catalogue of Microorganisms (GCM) 10K type strain sequencing project: providing services to taxonomists for standard genome sequencing and annotation.</title>
        <authorList>
            <consortium name="The Broad Institute Genomics Platform"/>
            <consortium name="The Broad Institute Genome Sequencing Center for Infectious Disease"/>
            <person name="Wu L."/>
            <person name="Ma J."/>
        </authorList>
    </citation>
    <scope>NUCLEOTIDE SEQUENCE [LARGE SCALE GENOMIC DNA]</scope>
    <source>
        <strain evidence="15">CGMCC 1.10188</strain>
    </source>
</reference>
<evidence type="ECO:0000256" key="4">
    <source>
        <dbReference type="ARBA" id="ARBA00019403"/>
    </source>
</evidence>
<dbReference type="PANTHER" id="PTHR33693">
    <property type="entry name" value="TYPE-5 URACIL-DNA GLYCOSYLASE"/>
    <property type="match status" value="1"/>
</dbReference>
<sequence>MMSHEAPPESAIHALAQWYLEWGVDLSMDDQAVNWYAAAEAARDRMIANRPRGTGAPADIAGRAAAAAPPAGKGQVGKGPVGKGPVSKGPGAQGPAVLLRADPTAVDPMSPQAVATSARAHAAAARTLAELEAALHEFEGCALKATASHTVFADGNPEADLMLVGEAPGAEEDRRGLPFVGASGQLLDRMLAAIGRDRGQVYITNVLPWRPPGNRTPSPAEIAACLPFALRHIALVRPRLVVAVGGVSAKALLDRPEGITRLRGRSTELMIDGLDQPVPVFATFHPAYLLRQPAQKRLAWTDWLHIAERLENPAEHLEKLPETGP</sequence>
<dbReference type="CDD" id="cd10030">
    <property type="entry name" value="UDG-F4_TTUDGA_SPO1dp_like"/>
    <property type="match status" value="1"/>
</dbReference>
<keyword evidence="15" id="KW-1185">Reference proteome</keyword>
<dbReference type="Proteomes" id="UP000603352">
    <property type="component" value="Unassembled WGS sequence"/>
</dbReference>
<dbReference type="EC" id="3.2.2.27" evidence="3"/>
<dbReference type="SMART" id="SM00986">
    <property type="entry name" value="UDG"/>
    <property type="match status" value="1"/>
</dbReference>
<keyword evidence="7" id="KW-0227">DNA damage</keyword>
<comment type="caution">
    <text evidence="14">The sequence shown here is derived from an EMBL/GenBank/DDBJ whole genome shotgun (WGS) entry which is preliminary data.</text>
</comment>
<organism evidence="14 15">
    <name type="scientific">Tistrella bauzanensis</name>
    <dbReference type="NCBI Taxonomy" id="657419"/>
    <lineage>
        <taxon>Bacteria</taxon>
        <taxon>Pseudomonadati</taxon>
        <taxon>Pseudomonadota</taxon>
        <taxon>Alphaproteobacteria</taxon>
        <taxon>Geminicoccales</taxon>
        <taxon>Geminicoccaceae</taxon>
        <taxon>Tistrella</taxon>
    </lineage>
</organism>
<proteinExistence type="inferred from homology"/>